<dbReference type="Pfam" id="PF18962">
    <property type="entry name" value="Por_Secre_tail"/>
    <property type="match status" value="1"/>
</dbReference>
<dbReference type="OrthoDB" id="9805017at2"/>
<evidence type="ECO:0000313" key="4">
    <source>
        <dbReference type="EMBL" id="KAA6440389.1"/>
    </source>
</evidence>
<dbReference type="AlphaFoldDB" id="A0A5M8QW37"/>
<evidence type="ECO:0000259" key="3">
    <source>
        <dbReference type="Pfam" id="PF19081"/>
    </source>
</evidence>
<feature type="chain" id="PRO_5024364427" evidence="1">
    <location>
        <begin position="28"/>
        <end position="809"/>
    </location>
</feature>
<dbReference type="NCBIfam" id="TIGR04183">
    <property type="entry name" value="Por_Secre_tail"/>
    <property type="match status" value="1"/>
</dbReference>
<reference evidence="4 5" key="1">
    <citation type="submission" date="2019-05" db="EMBL/GenBank/DDBJ databases">
        <authorList>
            <person name="Qu J.-H."/>
        </authorList>
    </citation>
    <scope>NUCLEOTIDE SEQUENCE [LARGE SCALE GENOMIC DNA]</scope>
    <source>
        <strain evidence="4 5">NS28</strain>
    </source>
</reference>
<feature type="domain" description="Secretion system C-terminal sorting" evidence="2">
    <location>
        <begin position="736"/>
        <end position="806"/>
    </location>
</feature>
<evidence type="ECO:0000259" key="2">
    <source>
        <dbReference type="Pfam" id="PF18962"/>
    </source>
</evidence>
<dbReference type="Pfam" id="PF19081">
    <property type="entry name" value="Ig_7"/>
    <property type="match status" value="2"/>
</dbReference>
<dbReference type="InterPro" id="IPR044023">
    <property type="entry name" value="Ig_7"/>
</dbReference>
<keyword evidence="1" id="KW-0732">Signal</keyword>
<sequence length="809" mass="85529">MKITFIRKGFFTCVAILSAVVSSIAQTITTGTVSPATICAGSEISVPFTTTGTFAAGTVFTVQLSDAKGAFPATPEELGIGTKSPINVDIPADAPAGTAYKVRVITKSPAVTGKASSNLNINALSAVPDLVSKDDYCVGEKASALIADGTEINWYDEDGNKLAKAPVPSTEKAGETIYFITQTEANKCESPVLKGKITITVHSLPANLLVISDSVCQDSKAKPYTFSTKQAAGNKVNWYTALTGGSNIDAPSISLKTADEFVFYATQETAKGCESAKRTVQRVVVNALPAAPVIEKSVIEYCQFTQAKPLTAKALSKATLSWYETDETGADELKSAPVPSTAEGGTTSYYVAQTLEGCTSNLAKIDVKINTTPKPKTTTYLAYCQNENAPILDATGSVLKWYREANSGEFQGVPFTPFTEKVQDYSFYVTQTGANGCESPKEEIKIHIKPLPSATISGNASIDLGQTASVTLRFTGDGPWIYVLSNGTTDTTNEATHTITVKPSITTTYLVTEVSNDCGKGIPIGSALVTVKVPMISSGNPSVSAVCSGKTFNVPFQQSGEFPAENKFSVQISAVNEDSRFYTIPSVATSNVVTATLPDTTAGGRYFVRVISSAANEDFIVKGNVSAITITANPLPVATLSGTQSILAGQSANLKVITTGNAPWTFTLNDGAKDSLITAAVTPYNFRVSPRTTTFYTITKVTNACGTGKGAGSARIQVDPILGIEPPVSADWVNVYPTIIASQCTVEVSGTISAKGANVEIIDLNGRSRMVKTIRQKTTEMDFSGFPSGLYLLRIRNGNLNTVKRIMKR</sequence>
<dbReference type="RefSeq" id="WP_139011402.1">
    <property type="nucleotide sequence ID" value="NZ_VBSN01000027.1"/>
</dbReference>
<organism evidence="4 5">
    <name type="scientific">Dyadobacter flavalbus</name>
    <dbReference type="NCBI Taxonomy" id="2579942"/>
    <lineage>
        <taxon>Bacteria</taxon>
        <taxon>Pseudomonadati</taxon>
        <taxon>Bacteroidota</taxon>
        <taxon>Cytophagia</taxon>
        <taxon>Cytophagales</taxon>
        <taxon>Spirosomataceae</taxon>
        <taxon>Dyadobacter</taxon>
    </lineage>
</organism>
<dbReference type="Proteomes" id="UP000323994">
    <property type="component" value="Unassembled WGS sequence"/>
</dbReference>
<evidence type="ECO:0000256" key="1">
    <source>
        <dbReference type="SAM" id="SignalP"/>
    </source>
</evidence>
<feature type="domain" description="Ig-like" evidence="3">
    <location>
        <begin position="289"/>
        <end position="370"/>
    </location>
</feature>
<feature type="signal peptide" evidence="1">
    <location>
        <begin position="1"/>
        <end position="27"/>
    </location>
</feature>
<dbReference type="InterPro" id="IPR026444">
    <property type="entry name" value="Secre_tail"/>
</dbReference>
<comment type="caution">
    <text evidence="4">The sequence shown here is derived from an EMBL/GenBank/DDBJ whole genome shotgun (WGS) entry which is preliminary data.</text>
</comment>
<gene>
    <name evidence="4" type="ORF">FEM33_07250</name>
</gene>
<proteinExistence type="predicted"/>
<dbReference type="EMBL" id="VBSN01000027">
    <property type="protein sequence ID" value="KAA6440389.1"/>
    <property type="molecule type" value="Genomic_DNA"/>
</dbReference>
<evidence type="ECO:0000313" key="5">
    <source>
        <dbReference type="Proteomes" id="UP000323994"/>
    </source>
</evidence>
<keyword evidence="5" id="KW-1185">Reference proteome</keyword>
<accession>A0A5M8QW37</accession>
<name>A0A5M8QW37_9BACT</name>
<protein>
    <submittedName>
        <fullName evidence="4">T9SS type A sorting domain-containing protein</fullName>
    </submittedName>
</protein>
<feature type="domain" description="Ig-like" evidence="3">
    <location>
        <begin position="211"/>
        <end position="286"/>
    </location>
</feature>